<keyword evidence="1" id="KW-0812">Transmembrane</keyword>
<feature type="transmembrane region" description="Helical" evidence="1">
    <location>
        <begin position="6"/>
        <end position="26"/>
    </location>
</feature>
<name>A0A2M9B7Y3_9ACTN</name>
<reference evidence="2 3" key="1">
    <citation type="submission" date="2017-11" db="EMBL/GenBank/DDBJ databases">
        <title>Genomic Encyclopedia of Archaeal and Bacterial Type Strains, Phase II (KMG-II): From Individual Species to Whole Genera.</title>
        <authorList>
            <person name="Goeker M."/>
        </authorList>
    </citation>
    <scope>NUCLEOTIDE SEQUENCE [LARGE SCALE GENOMIC DNA]</scope>
    <source>
        <strain evidence="2 3">DSM 27763</strain>
    </source>
</reference>
<dbReference type="AlphaFoldDB" id="A0A2M9B7Y3"/>
<organism evidence="2 3">
    <name type="scientific">Mumia flava</name>
    <dbReference type="NCBI Taxonomy" id="1348852"/>
    <lineage>
        <taxon>Bacteria</taxon>
        <taxon>Bacillati</taxon>
        <taxon>Actinomycetota</taxon>
        <taxon>Actinomycetes</taxon>
        <taxon>Propionibacteriales</taxon>
        <taxon>Nocardioidaceae</taxon>
        <taxon>Mumia</taxon>
    </lineage>
</organism>
<protein>
    <submittedName>
        <fullName evidence="2">Uncharacterized protein</fullName>
    </submittedName>
</protein>
<accession>A0A2M9B7Y3</accession>
<gene>
    <name evidence="2" type="ORF">CLV56_3577</name>
</gene>
<evidence type="ECO:0000313" key="3">
    <source>
        <dbReference type="Proteomes" id="UP000230842"/>
    </source>
</evidence>
<keyword evidence="1" id="KW-1133">Transmembrane helix</keyword>
<keyword evidence="3" id="KW-1185">Reference proteome</keyword>
<keyword evidence="1" id="KW-0472">Membrane</keyword>
<dbReference type="Proteomes" id="UP000230842">
    <property type="component" value="Unassembled WGS sequence"/>
</dbReference>
<sequence length="46" mass="5008">MDEIMSAIAIAAIVVSIAIVTLWSAIEAAPRRVSTHRGFDTRTPRL</sequence>
<dbReference type="EMBL" id="PGEZ01000002">
    <property type="protein sequence ID" value="PJJ54073.1"/>
    <property type="molecule type" value="Genomic_DNA"/>
</dbReference>
<comment type="caution">
    <text evidence="2">The sequence shown here is derived from an EMBL/GenBank/DDBJ whole genome shotgun (WGS) entry which is preliminary data.</text>
</comment>
<evidence type="ECO:0000313" key="2">
    <source>
        <dbReference type="EMBL" id="PJJ54073.1"/>
    </source>
</evidence>
<dbReference type="RefSeq" id="WP_157805214.1">
    <property type="nucleotide sequence ID" value="NZ_PGEZ01000002.1"/>
</dbReference>
<proteinExistence type="predicted"/>
<evidence type="ECO:0000256" key="1">
    <source>
        <dbReference type="SAM" id="Phobius"/>
    </source>
</evidence>